<organism evidence="1 2">
    <name type="scientific">Vibrio parahaemolyticus</name>
    <dbReference type="NCBI Taxonomy" id="670"/>
    <lineage>
        <taxon>Bacteria</taxon>
        <taxon>Pseudomonadati</taxon>
        <taxon>Pseudomonadota</taxon>
        <taxon>Gammaproteobacteria</taxon>
        <taxon>Vibrionales</taxon>
        <taxon>Vibrionaceae</taxon>
        <taxon>Vibrio</taxon>
    </lineage>
</organism>
<proteinExistence type="predicted"/>
<dbReference type="EMBL" id="JABCLB010001328">
    <property type="protein sequence ID" value="NMU84010.1"/>
    <property type="molecule type" value="Genomic_DNA"/>
</dbReference>
<evidence type="ECO:0000313" key="2">
    <source>
        <dbReference type="Proteomes" id="UP000518904"/>
    </source>
</evidence>
<evidence type="ECO:0000313" key="1">
    <source>
        <dbReference type="EMBL" id="NMU84010.1"/>
    </source>
</evidence>
<protein>
    <submittedName>
        <fullName evidence="1">ArsR family transcriptional regulator</fullName>
    </submittedName>
</protein>
<dbReference type="Proteomes" id="UP000518904">
    <property type="component" value="Unassembled WGS sequence"/>
</dbReference>
<accession>A0A7Y0XCK6</accession>
<dbReference type="RefSeq" id="WP_065297126.1">
    <property type="nucleotide sequence ID" value="NZ_CP041202.1"/>
</dbReference>
<dbReference type="AlphaFoldDB" id="A0A7Y0XCK6"/>
<comment type="caution">
    <text evidence="1">The sequence shown here is derived from an EMBL/GenBank/DDBJ whole genome shotgun (WGS) entry which is preliminary data.</text>
</comment>
<reference evidence="1 2" key="1">
    <citation type="submission" date="2020-04" db="EMBL/GenBank/DDBJ databases">
        <title>Whole-genome sequencing of Vibrio spp. from China reveals different genetic environments of blaCTX-M-14 among diverse lineages.</title>
        <authorList>
            <person name="Zheng Z."/>
            <person name="Ye L."/>
            <person name="Chen S."/>
        </authorList>
    </citation>
    <scope>NUCLEOTIDE SEQUENCE [LARGE SCALE GENOMIC DNA]</scope>
    <source>
        <strain evidence="1 2">Vb0551</strain>
    </source>
</reference>
<name>A0A7Y0XCK6_VIBPH</name>
<sequence length="96" mass="10618">MAMAELLQQDRRLCMLRILNESAGYTANDSVLDHSLDAYGHLVSRDTVRAEIYWLEEQGLISTKDINGTLVATIKQRGIDIANGQAVHPGVKRPSP</sequence>
<gene>
    <name evidence="1" type="ORF">HKB16_14070</name>
</gene>